<evidence type="ECO:0000313" key="10">
    <source>
        <dbReference type="Proteomes" id="UP001500928"/>
    </source>
</evidence>
<dbReference type="PANTHER" id="PTHR34978">
    <property type="entry name" value="POSSIBLE SENSOR-TRANSDUCER PROTEIN BLAR"/>
    <property type="match status" value="1"/>
</dbReference>
<evidence type="ECO:0000313" key="9">
    <source>
        <dbReference type="EMBL" id="GAA4810977.1"/>
    </source>
</evidence>
<dbReference type="InterPro" id="IPR001915">
    <property type="entry name" value="Peptidase_M48"/>
</dbReference>
<proteinExistence type="inferred from homology"/>
<evidence type="ECO:0000256" key="1">
    <source>
        <dbReference type="ARBA" id="ARBA00022670"/>
    </source>
</evidence>
<keyword evidence="7" id="KW-1133">Transmembrane helix</keyword>
<keyword evidence="2" id="KW-0479">Metal-binding</keyword>
<keyword evidence="7" id="KW-0472">Membrane</keyword>
<organism evidence="9 10">
    <name type="scientific">Actinomycetospora chlora</name>
    <dbReference type="NCBI Taxonomy" id="663608"/>
    <lineage>
        <taxon>Bacteria</taxon>
        <taxon>Bacillati</taxon>
        <taxon>Actinomycetota</taxon>
        <taxon>Actinomycetes</taxon>
        <taxon>Pseudonocardiales</taxon>
        <taxon>Pseudonocardiaceae</taxon>
        <taxon>Actinomycetospora</taxon>
    </lineage>
</organism>
<sequence length="317" mass="32755">MHIAVYLPLLLPLLAARGAVPLARRLPPRLATWLLTGAAVALAACSTVALALLAATAAVRIPVLATIERYSLAVVARDDPASVWVALAAALLLAAGGLALARVAIRRAQALLATHRHTRLLPGEEQLVVLPDPSPEAYAAPGRPGRIVVSTAMLDALSPAEQDALIAHEISHLTHGHHLFLATAHLAAALNPLLRPVSRAVGYTIERWADEDAAQDAGDRPVVARAVGHAALASAPAPRAPRPALGLGIAPALPRDAGDVPRRVAALLIAPARAQRVLLVAAIALVLVAALATLEAQQDFEALLELARRAVPGSPVA</sequence>
<dbReference type="RefSeq" id="WP_345423995.1">
    <property type="nucleotide sequence ID" value="NZ_BAABHO010000073.1"/>
</dbReference>
<evidence type="ECO:0000256" key="5">
    <source>
        <dbReference type="ARBA" id="ARBA00023049"/>
    </source>
</evidence>
<feature type="domain" description="Peptidase M48" evidence="8">
    <location>
        <begin position="125"/>
        <end position="183"/>
    </location>
</feature>
<keyword evidence="7" id="KW-0812">Transmembrane</keyword>
<protein>
    <submittedName>
        <fullName evidence="9">M56 family metallopeptidase</fullName>
    </submittedName>
</protein>
<dbReference type="Pfam" id="PF01435">
    <property type="entry name" value="Peptidase_M48"/>
    <property type="match status" value="1"/>
</dbReference>
<evidence type="ECO:0000256" key="3">
    <source>
        <dbReference type="ARBA" id="ARBA00022801"/>
    </source>
</evidence>
<evidence type="ECO:0000256" key="6">
    <source>
        <dbReference type="RuleBase" id="RU003983"/>
    </source>
</evidence>
<evidence type="ECO:0000256" key="2">
    <source>
        <dbReference type="ARBA" id="ARBA00022723"/>
    </source>
</evidence>
<keyword evidence="5 6" id="KW-0482">Metalloprotease</keyword>
<feature type="transmembrane region" description="Helical" evidence="7">
    <location>
        <begin position="81"/>
        <end position="101"/>
    </location>
</feature>
<keyword evidence="3 6" id="KW-0378">Hydrolase</keyword>
<dbReference type="Gene3D" id="3.30.2010.10">
    <property type="entry name" value="Metalloproteases ('zincins'), catalytic domain"/>
    <property type="match status" value="1"/>
</dbReference>
<dbReference type="PANTHER" id="PTHR34978:SF3">
    <property type="entry name" value="SLR0241 PROTEIN"/>
    <property type="match status" value="1"/>
</dbReference>
<evidence type="ECO:0000259" key="8">
    <source>
        <dbReference type="Pfam" id="PF01435"/>
    </source>
</evidence>
<keyword evidence="4 6" id="KW-0862">Zinc</keyword>
<name>A0ABP9CHL0_9PSEU</name>
<dbReference type="Proteomes" id="UP001500928">
    <property type="component" value="Unassembled WGS sequence"/>
</dbReference>
<gene>
    <name evidence="9" type="ORF">GCM10023200_55950</name>
</gene>
<dbReference type="CDD" id="cd07326">
    <property type="entry name" value="M56_BlaR1_MecR1_like"/>
    <property type="match status" value="1"/>
</dbReference>
<feature type="transmembrane region" description="Helical" evidence="7">
    <location>
        <begin position="30"/>
        <end position="61"/>
    </location>
</feature>
<dbReference type="InterPro" id="IPR052173">
    <property type="entry name" value="Beta-lactam_resp_regulator"/>
</dbReference>
<comment type="caution">
    <text evidence="9">The sequence shown here is derived from an EMBL/GenBank/DDBJ whole genome shotgun (WGS) entry which is preliminary data.</text>
</comment>
<keyword evidence="1 6" id="KW-0645">Protease</keyword>
<reference evidence="10" key="1">
    <citation type="journal article" date="2019" name="Int. J. Syst. Evol. Microbiol.">
        <title>The Global Catalogue of Microorganisms (GCM) 10K type strain sequencing project: providing services to taxonomists for standard genome sequencing and annotation.</title>
        <authorList>
            <consortium name="The Broad Institute Genomics Platform"/>
            <consortium name="The Broad Institute Genome Sequencing Center for Infectious Disease"/>
            <person name="Wu L."/>
            <person name="Ma J."/>
        </authorList>
    </citation>
    <scope>NUCLEOTIDE SEQUENCE [LARGE SCALE GENOMIC DNA]</scope>
    <source>
        <strain evidence="10">JCM 17979</strain>
    </source>
</reference>
<feature type="transmembrane region" description="Helical" evidence="7">
    <location>
        <begin position="277"/>
        <end position="294"/>
    </location>
</feature>
<accession>A0ABP9CHL0</accession>
<comment type="cofactor">
    <cofactor evidence="6">
        <name>Zn(2+)</name>
        <dbReference type="ChEBI" id="CHEBI:29105"/>
    </cofactor>
    <text evidence="6">Binds 1 zinc ion per subunit.</text>
</comment>
<dbReference type="EMBL" id="BAABHO010000073">
    <property type="protein sequence ID" value="GAA4810977.1"/>
    <property type="molecule type" value="Genomic_DNA"/>
</dbReference>
<evidence type="ECO:0000256" key="4">
    <source>
        <dbReference type="ARBA" id="ARBA00022833"/>
    </source>
</evidence>
<keyword evidence="10" id="KW-1185">Reference proteome</keyword>
<evidence type="ECO:0000256" key="7">
    <source>
        <dbReference type="SAM" id="Phobius"/>
    </source>
</evidence>
<feature type="transmembrane region" description="Helical" evidence="7">
    <location>
        <begin position="6"/>
        <end position="23"/>
    </location>
</feature>
<comment type="similarity">
    <text evidence="6">Belongs to the peptidase M48 family.</text>
</comment>